<proteinExistence type="predicted"/>
<dbReference type="Proteomes" id="UP000410492">
    <property type="component" value="Unassembled WGS sequence"/>
</dbReference>
<keyword evidence="7" id="KW-1185">Reference proteome</keyword>
<dbReference type="OrthoDB" id="6763237at2759"/>
<dbReference type="PANTHER" id="PTHR19282">
    <property type="entry name" value="TETRASPANIN"/>
    <property type="match status" value="1"/>
</dbReference>
<feature type="transmembrane region" description="Helical" evidence="5">
    <location>
        <begin position="39"/>
        <end position="61"/>
    </location>
</feature>
<dbReference type="CDD" id="cd03127">
    <property type="entry name" value="tetraspanin_LEL"/>
    <property type="match status" value="1"/>
</dbReference>
<keyword evidence="3 5" id="KW-1133">Transmembrane helix</keyword>
<name>A0A653BS46_CALMS</name>
<organism evidence="6 7">
    <name type="scientific">Callosobruchus maculatus</name>
    <name type="common">Southern cowpea weevil</name>
    <name type="synonym">Pulse bruchid</name>
    <dbReference type="NCBI Taxonomy" id="64391"/>
    <lineage>
        <taxon>Eukaryota</taxon>
        <taxon>Metazoa</taxon>
        <taxon>Ecdysozoa</taxon>
        <taxon>Arthropoda</taxon>
        <taxon>Hexapoda</taxon>
        <taxon>Insecta</taxon>
        <taxon>Pterygota</taxon>
        <taxon>Neoptera</taxon>
        <taxon>Endopterygota</taxon>
        <taxon>Coleoptera</taxon>
        <taxon>Polyphaga</taxon>
        <taxon>Cucujiformia</taxon>
        <taxon>Chrysomeloidea</taxon>
        <taxon>Chrysomelidae</taxon>
        <taxon>Bruchinae</taxon>
        <taxon>Bruchini</taxon>
        <taxon>Callosobruchus</taxon>
    </lineage>
</organism>
<accession>A0A653BS46</accession>
<dbReference type="Pfam" id="PF00335">
    <property type="entry name" value="Tetraspanin"/>
    <property type="match status" value="1"/>
</dbReference>
<feature type="transmembrane region" description="Helical" evidence="5">
    <location>
        <begin position="12"/>
        <end position="33"/>
    </location>
</feature>
<evidence type="ECO:0008006" key="8">
    <source>
        <dbReference type="Google" id="ProtNLM"/>
    </source>
</evidence>
<sequence length="209" mass="23773">MCMIGCLRTLLIVLNSILLVFVLLNLIGVFTLLSGGGATVYVMSFYLIYKLTYVILGIYGAARKKHRLVLAHAVMVAIFVVAACFLFLLPPAIDKNIRESRQEKFDKYTSDDDFKKEVDETQKRNECCGWDGPDYWTKRQQEIPDSCKDAKGVVYSKGCKEAVEEQIGWLQELVIVAASTLIVYNGIMMIIAFLLWYKLRKGEDTRESF</sequence>
<feature type="transmembrane region" description="Helical" evidence="5">
    <location>
        <begin position="173"/>
        <end position="197"/>
    </location>
</feature>
<reference evidence="6 7" key="1">
    <citation type="submission" date="2019-01" db="EMBL/GenBank/DDBJ databases">
        <authorList>
            <person name="Sayadi A."/>
        </authorList>
    </citation>
    <scope>NUCLEOTIDE SEQUENCE [LARGE SCALE GENOMIC DNA]</scope>
</reference>
<dbReference type="Gene3D" id="1.10.1450.10">
    <property type="entry name" value="Tetraspanin"/>
    <property type="match status" value="1"/>
</dbReference>
<evidence type="ECO:0000256" key="1">
    <source>
        <dbReference type="ARBA" id="ARBA00004141"/>
    </source>
</evidence>
<dbReference type="SUPFAM" id="SSF48652">
    <property type="entry name" value="Tetraspanin"/>
    <property type="match status" value="1"/>
</dbReference>
<dbReference type="InterPro" id="IPR008952">
    <property type="entry name" value="Tetraspanin_EC2_sf"/>
</dbReference>
<keyword evidence="4 5" id="KW-0472">Membrane</keyword>
<keyword evidence="2 5" id="KW-0812">Transmembrane</keyword>
<evidence type="ECO:0000256" key="2">
    <source>
        <dbReference type="ARBA" id="ARBA00022692"/>
    </source>
</evidence>
<evidence type="ECO:0000313" key="6">
    <source>
        <dbReference type="EMBL" id="VEN37816.1"/>
    </source>
</evidence>
<dbReference type="AlphaFoldDB" id="A0A653BS46"/>
<evidence type="ECO:0000313" key="7">
    <source>
        <dbReference type="Proteomes" id="UP000410492"/>
    </source>
</evidence>
<evidence type="ECO:0000256" key="3">
    <source>
        <dbReference type="ARBA" id="ARBA00022989"/>
    </source>
</evidence>
<dbReference type="InterPro" id="IPR018499">
    <property type="entry name" value="Tetraspanin/Peripherin"/>
</dbReference>
<gene>
    <name evidence="6" type="ORF">CALMAC_LOCUS2931</name>
</gene>
<dbReference type="EMBL" id="CAACVG010003830">
    <property type="protein sequence ID" value="VEN37816.1"/>
    <property type="molecule type" value="Genomic_DNA"/>
</dbReference>
<comment type="subcellular location">
    <subcellularLocation>
        <location evidence="1">Membrane</location>
        <topology evidence="1">Multi-pass membrane protein</topology>
    </subcellularLocation>
</comment>
<feature type="transmembrane region" description="Helical" evidence="5">
    <location>
        <begin position="68"/>
        <end position="89"/>
    </location>
</feature>
<protein>
    <recommendedName>
        <fullName evidence="8">Tetraspanin</fullName>
    </recommendedName>
</protein>
<evidence type="ECO:0000256" key="4">
    <source>
        <dbReference type="ARBA" id="ARBA00023136"/>
    </source>
</evidence>
<dbReference type="GO" id="GO:0005886">
    <property type="term" value="C:plasma membrane"/>
    <property type="evidence" value="ECO:0007669"/>
    <property type="project" value="TreeGrafter"/>
</dbReference>
<dbReference type="PANTHER" id="PTHR19282:SF544">
    <property type="entry name" value="TETRASPANIN"/>
    <property type="match status" value="1"/>
</dbReference>
<evidence type="ECO:0000256" key="5">
    <source>
        <dbReference type="SAM" id="Phobius"/>
    </source>
</evidence>